<comment type="caution">
    <text evidence="7">The sequence shown here is derived from an EMBL/GenBank/DDBJ whole genome shotgun (WGS) entry which is preliminary data.</text>
</comment>
<feature type="region of interest" description="Disordered" evidence="4">
    <location>
        <begin position="434"/>
        <end position="459"/>
    </location>
</feature>
<sequence length="459" mass="50291">MRNQVAHPVVPGELLDVWFDGQCVGQLERRSEAVTDIVFRYAPAWIDAQGSFPISITMPLAAVEHDPVVVYPWFLNLLPEGGALQAVGNILQVHEMDVFGMLAEMGRDLPGALDIRRPGTDTKAFRPHYHRLSEAELADALRRLPERPLLVGEDGVHMSVAGAQEKLPVVRYRDGGIGLALDGAPSTHILKPRNDRFRASVENEAFCLRLAAAVGLPAAKVTMQRAEDVDYLLVERYDRIIQGGRVQRLHQEDLCQATGFPPYLKYEWNASIAKHGPGLKLCMDALAGTPAPAPNKLRFFEAMLFNVLCGNVDAHAKNYSLLIRSGSALMAPIYDVMNGDIYENVTRNLAMKIANKQRGGHIYARHWNRFAEENGLSASGVRRRVAELSQTTLNALPGVIAEMESSNMPSPVYREIAGYVAAYCRNMLGNLKQDPGPGAADADDETPPAEPTGVIGISP</sequence>
<proteinExistence type="inferred from homology"/>
<feature type="domain" description="HipA-like C-terminal" evidence="5">
    <location>
        <begin position="158"/>
        <end position="392"/>
    </location>
</feature>
<dbReference type="Proteomes" id="UP000704176">
    <property type="component" value="Unassembled WGS sequence"/>
</dbReference>
<dbReference type="Pfam" id="PF07804">
    <property type="entry name" value="HipA_C"/>
    <property type="match status" value="1"/>
</dbReference>
<keyword evidence="3" id="KW-0418">Kinase</keyword>
<dbReference type="RefSeq" id="WP_224313717.1">
    <property type="nucleotide sequence ID" value="NZ_JAIRBM010000009.1"/>
</dbReference>
<evidence type="ECO:0000256" key="2">
    <source>
        <dbReference type="ARBA" id="ARBA00022679"/>
    </source>
</evidence>
<dbReference type="InterPro" id="IPR052028">
    <property type="entry name" value="HipA_Ser/Thr_kinase"/>
</dbReference>
<feature type="domain" description="HipA N-terminal subdomain 1" evidence="6">
    <location>
        <begin position="15"/>
        <end position="115"/>
    </location>
</feature>
<gene>
    <name evidence="7" type="ORF">K9B37_13830</name>
</gene>
<evidence type="ECO:0000259" key="6">
    <source>
        <dbReference type="Pfam" id="PF13657"/>
    </source>
</evidence>
<name>A0ABS7VQD5_9HYPH</name>
<keyword evidence="8" id="KW-1185">Reference proteome</keyword>
<dbReference type="CDD" id="cd17793">
    <property type="entry name" value="HipA"/>
    <property type="match status" value="1"/>
</dbReference>
<evidence type="ECO:0000256" key="3">
    <source>
        <dbReference type="ARBA" id="ARBA00022777"/>
    </source>
</evidence>
<evidence type="ECO:0000313" key="7">
    <source>
        <dbReference type="EMBL" id="MBZ6077356.1"/>
    </source>
</evidence>
<evidence type="ECO:0000256" key="4">
    <source>
        <dbReference type="SAM" id="MobiDB-lite"/>
    </source>
</evidence>
<dbReference type="PANTHER" id="PTHR37419:SF1">
    <property type="entry name" value="SERINE_THREONINE-PROTEIN KINASE TOXIN HIPA"/>
    <property type="match status" value="1"/>
</dbReference>
<dbReference type="InterPro" id="IPR012893">
    <property type="entry name" value="HipA-like_C"/>
</dbReference>
<dbReference type="Gene3D" id="1.10.1070.20">
    <property type="match status" value="1"/>
</dbReference>
<evidence type="ECO:0000313" key="8">
    <source>
        <dbReference type="Proteomes" id="UP000704176"/>
    </source>
</evidence>
<comment type="similarity">
    <text evidence="1">Belongs to the HipA Ser/Thr kinase family.</text>
</comment>
<keyword evidence="2" id="KW-0808">Transferase</keyword>
<dbReference type="NCBIfam" id="TIGR03071">
    <property type="entry name" value="couple_hipA"/>
    <property type="match status" value="1"/>
</dbReference>
<evidence type="ECO:0000256" key="1">
    <source>
        <dbReference type="ARBA" id="ARBA00010164"/>
    </source>
</evidence>
<protein>
    <submittedName>
        <fullName evidence="7">Type II toxin-antitoxin system HipA family toxin</fullName>
    </submittedName>
</protein>
<dbReference type="Pfam" id="PF13657">
    <property type="entry name" value="Couple_hipA"/>
    <property type="match status" value="1"/>
</dbReference>
<accession>A0ABS7VQD5</accession>
<evidence type="ECO:0000259" key="5">
    <source>
        <dbReference type="Pfam" id="PF07804"/>
    </source>
</evidence>
<dbReference type="EMBL" id="JAIRBM010000009">
    <property type="protein sequence ID" value="MBZ6077356.1"/>
    <property type="molecule type" value="Genomic_DNA"/>
</dbReference>
<dbReference type="PANTHER" id="PTHR37419">
    <property type="entry name" value="SERINE/THREONINE-PROTEIN KINASE TOXIN HIPA"/>
    <property type="match status" value="1"/>
</dbReference>
<reference evidence="7 8" key="1">
    <citation type="submission" date="2021-09" db="EMBL/GenBank/DDBJ databases">
        <title>The complete genome sequence of a new microorganism.</title>
        <authorList>
            <person name="Zi Z."/>
        </authorList>
    </citation>
    <scope>NUCLEOTIDE SEQUENCE [LARGE SCALE GENOMIC DNA]</scope>
    <source>
        <strain evidence="7 8">WGZ8</strain>
    </source>
</reference>
<dbReference type="InterPro" id="IPR017508">
    <property type="entry name" value="HipA_N1"/>
</dbReference>
<organism evidence="7 8">
    <name type="scientific">Microvirga puerhi</name>
    <dbReference type="NCBI Taxonomy" id="2876078"/>
    <lineage>
        <taxon>Bacteria</taxon>
        <taxon>Pseudomonadati</taxon>
        <taxon>Pseudomonadota</taxon>
        <taxon>Alphaproteobacteria</taxon>
        <taxon>Hyphomicrobiales</taxon>
        <taxon>Methylobacteriaceae</taxon>
        <taxon>Microvirga</taxon>
    </lineage>
</organism>